<evidence type="ECO:0000259" key="14">
    <source>
        <dbReference type="Pfam" id="PF01729"/>
    </source>
</evidence>
<evidence type="ECO:0000256" key="5">
    <source>
        <dbReference type="ARBA" id="ARBA00011944"/>
    </source>
</evidence>
<evidence type="ECO:0000259" key="15">
    <source>
        <dbReference type="Pfam" id="PF02749"/>
    </source>
</evidence>
<evidence type="ECO:0000256" key="13">
    <source>
        <dbReference type="PIRSR" id="PIRSR006250-1"/>
    </source>
</evidence>
<dbReference type="InterPro" id="IPR037128">
    <property type="entry name" value="Quinolinate_PRibosylTase_N_sf"/>
</dbReference>
<evidence type="ECO:0000313" key="16">
    <source>
        <dbReference type="EMBL" id="HHS29323.1"/>
    </source>
</evidence>
<feature type="domain" description="Quinolinate phosphoribosyl transferase C-terminal" evidence="14">
    <location>
        <begin position="122"/>
        <end position="287"/>
    </location>
</feature>
<dbReference type="NCBIfam" id="TIGR00078">
    <property type="entry name" value="nadC"/>
    <property type="match status" value="1"/>
</dbReference>
<dbReference type="SUPFAM" id="SSF51690">
    <property type="entry name" value="Nicotinate/Quinolinate PRTase C-terminal domain-like"/>
    <property type="match status" value="1"/>
</dbReference>
<dbReference type="InterPro" id="IPR004393">
    <property type="entry name" value="NadC"/>
</dbReference>
<comment type="function">
    <text evidence="1">Involved in the catabolism of quinolinic acid (QA).</text>
</comment>
<dbReference type="FunFam" id="3.20.20.70:FF:000030">
    <property type="entry name" value="Nicotinate-nucleotide pyrophosphorylase, carboxylating"/>
    <property type="match status" value="1"/>
</dbReference>
<keyword evidence="8 12" id="KW-0808">Transferase</keyword>
<comment type="subunit">
    <text evidence="4">Hexamer formed by 3 homodimers.</text>
</comment>
<feature type="binding site" evidence="13">
    <location>
        <begin position="272"/>
        <end position="274"/>
    </location>
    <ligand>
        <name>substrate</name>
    </ligand>
</feature>
<dbReference type="GO" id="GO:0004514">
    <property type="term" value="F:nicotinate-nucleotide diphosphorylase (carboxylating) activity"/>
    <property type="evidence" value="ECO:0007669"/>
    <property type="project" value="UniProtKB-EC"/>
</dbReference>
<organism evidence="16">
    <name type="scientific">Desulfobacca acetoxidans</name>
    <dbReference type="NCBI Taxonomy" id="60893"/>
    <lineage>
        <taxon>Bacteria</taxon>
        <taxon>Pseudomonadati</taxon>
        <taxon>Thermodesulfobacteriota</taxon>
        <taxon>Desulfobaccia</taxon>
        <taxon>Desulfobaccales</taxon>
        <taxon>Desulfobaccaceae</taxon>
        <taxon>Desulfobacca</taxon>
    </lineage>
</organism>
<dbReference type="GO" id="GO:0005737">
    <property type="term" value="C:cytoplasm"/>
    <property type="evidence" value="ECO:0007669"/>
    <property type="project" value="TreeGrafter"/>
</dbReference>
<evidence type="ECO:0000256" key="8">
    <source>
        <dbReference type="ARBA" id="ARBA00022679"/>
    </source>
</evidence>
<evidence type="ECO:0000256" key="12">
    <source>
        <dbReference type="PIRNR" id="PIRNR006250"/>
    </source>
</evidence>
<feature type="binding site" evidence="13">
    <location>
        <position position="228"/>
    </location>
    <ligand>
        <name>substrate</name>
    </ligand>
</feature>
<gene>
    <name evidence="16" type="primary">nadC</name>
    <name evidence="16" type="ORF">ENV52_06440</name>
</gene>
<dbReference type="PIRSF" id="PIRSF006250">
    <property type="entry name" value="NadC_ModD"/>
    <property type="match status" value="1"/>
</dbReference>
<evidence type="ECO:0000256" key="3">
    <source>
        <dbReference type="ARBA" id="ARBA00009400"/>
    </source>
</evidence>
<dbReference type="Pfam" id="PF02749">
    <property type="entry name" value="QRPTase_N"/>
    <property type="match status" value="1"/>
</dbReference>
<dbReference type="PANTHER" id="PTHR32179">
    <property type="entry name" value="NICOTINATE-NUCLEOTIDE PYROPHOSPHORYLASE [CARBOXYLATING]"/>
    <property type="match status" value="1"/>
</dbReference>
<dbReference type="Pfam" id="PF01729">
    <property type="entry name" value="QRPTase_C"/>
    <property type="match status" value="1"/>
</dbReference>
<dbReference type="AlphaFoldDB" id="A0A7V6A3N2"/>
<comment type="catalytic activity">
    <reaction evidence="10">
        <text>nicotinate beta-D-ribonucleotide + CO2 + diphosphate = quinolinate + 5-phospho-alpha-D-ribose 1-diphosphate + 2 H(+)</text>
        <dbReference type="Rhea" id="RHEA:12733"/>
        <dbReference type="ChEBI" id="CHEBI:15378"/>
        <dbReference type="ChEBI" id="CHEBI:16526"/>
        <dbReference type="ChEBI" id="CHEBI:29959"/>
        <dbReference type="ChEBI" id="CHEBI:33019"/>
        <dbReference type="ChEBI" id="CHEBI:57502"/>
        <dbReference type="ChEBI" id="CHEBI:58017"/>
        <dbReference type="EC" id="2.4.2.19"/>
    </reaction>
</comment>
<name>A0A7V6A3N2_9BACT</name>
<evidence type="ECO:0000256" key="7">
    <source>
        <dbReference type="ARBA" id="ARBA00022676"/>
    </source>
</evidence>
<reference evidence="16" key="1">
    <citation type="journal article" date="2020" name="mSystems">
        <title>Genome- and Community-Level Interaction Insights into Carbon Utilization and Element Cycling Functions of Hydrothermarchaeota in Hydrothermal Sediment.</title>
        <authorList>
            <person name="Zhou Z."/>
            <person name="Liu Y."/>
            <person name="Xu W."/>
            <person name="Pan J."/>
            <person name="Luo Z.H."/>
            <person name="Li M."/>
        </authorList>
    </citation>
    <scope>NUCLEOTIDE SEQUENCE [LARGE SCALE GENOMIC DNA]</scope>
    <source>
        <strain evidence="16">SpSt-767</strain>
    </source>
</reference>
<evidence type="ECO:0000256" key="6">
    <source>
        <dbReference type="ARBA" id="ARBA00022642"/>
    </source>
</evidence>
<keyword evidence="6" id="KW-0662">Pyridine nucleotide biosynthesis</keyword>
<dbReference type="InterPro" id="IPR027277">
    <property type="entry name" value="NadC/ModD"/>
</dbReference>
<feature type="binding site" evidence="13">
    <location>
        <begin position="251"/>
        <end position="253"/>
    </location>
    <ligand>
        <name>substrate</name>
    </ligand>
</feature>
<dbReference type="InterPro" id="IPR013785">
    <property type="entry name" value="Aldolase_TIM"/>
</dbReference>
<sequence length="293" mass="31339">MCLLEQSIHGNFPDFAPLVDRLIDLALEEDIGPGDATTLALIPPDRRGAAQIRAKQRLVVAGLPVAERVFHRLEPRLHISLETEEGKEVAPGTVLARLTGPLAAILTGERTALNFLMRLSGIATFTWKMVQAIAGFPAAIVDTRKTTPGWRTLEKYAVRVGGGANHRFGLFDGVLIKNNHLTAVGSVPEAVRLAREKVHHLLKIEVEVTTLAELEEALAAKADVIMLDNMDEATMTEAVKITAGRAWLEASGSMTLERLPAVAATGVNLISMGALTHSAPAVDIHLRLVGGGG</sequence>
<evidence type="ECO:0000256" key="10">
    <source>
        <dbReference type="ARBA" id="ARBA00047445"/>
    </source>
</evidence>
<evidence type="ECO:0000256" key="4">
    <source>
        <dbReference type="ARBA" id="ARBA00011218"/>
    </source>
</evidence>
<dbReference type="Gene3D" id="3.20.20.70">
    <property type="entry name" value="Aldolase class I"/>
    <property type="match status" value="1"/>
</dbReference>
<evidence type="ECO:0000256" key="9">
    <source>
        <dbReference type="ARBA" id="ARBA00033102"/>
    </source>
</evidence>
<feature type="binding site" evidence="13">
    <location>
        <position position="167"/>
    </location>
    <ligand>
        <name>substrate</name>
    </ligand>
</feature>
<feature type="binding site" evidence="13">
    <location>
        <position position="207"/>
    </location>
    <ligand>
        <name>substrate</name>
    </ligand>
</feature>
<dbReference type="PANTHER" id="PTHR32179:SF3">
    <property type="entry name" value="NICOTINATE-NUCLEOTIDE PYROPHOSPHORYLASE [CARBOXYLATING]"/>
    <property type="match status" value="1"/>
</dbReference>
<comment type="similarity">
    <text evidence="3 12">Belongs to the NadC/ModD family.</text>
</comment>
<keyword evidence="7 12" id="KW-0328">Glycosyltransferase</keyword>
<dbReference type="EC" id="2.4.2.19" evidence="5"/>
<comment type="pathway">
    <text evidence="2">Cofactor biosynthesis; NAD(+) biosynthesis; nicotinate D-ribonucleotide from quinolinate: step 1/1.</text>
</comment>
<evidence type="ECO:0000256" key="1">
    <source>
        <dbReference type="ARBA" id="ARBA00003237"/>
    </source>
</evidence>
<accession>A0A7V6A3N2</accession>
<feature type="binding site" evidence="13">
    <location>
        <position position="177"/>
    </location>
    <ligand>
        <name>substrate</name>
    </ligand>
</feature>
<dbReference type="InterPro" id="IPR022412">
    <property type="entry name" value="Quinolinate_PRibosylTrfase_N"/>
</dbReference>
<feature type="domain" description="Quinolinate phosphoribosyl transferase N-terminal" evidence="15">
    <location>
        <begin position="35"/>
        <end position="120"/>
    </location>
</feature>
<evidence type="ECO:0000256" key="2">
    <source>
        <dbReference type="ARBA" id="ARBA00004893"/>
    </source>
</evidence>
<dbReference type="UniPathway" id="UPA00253">
    <property type="reaction ID" value="UER00331"/>
</dbReference>
<dbReference type="CDD" id="cd01572">
    <property type="entry name" value="QPRTase"/>
    <property type="match status" value="1"/>
</dbReference>
<comment type="caution">
    <text evidence="16">The sequence shown here is derived from an EMBL/GenBank/DDBJ whole genome shotgun (WGS) entry which is preliminary data.</text>
</comment>
<dbReference type="InterPro" id="IPR036068">
    <property type="entry name" value="Nicotinate_pribotase-like_C"/>
</dbReference>
<dbReference type="EMBL" id="DTGR01000104">
    <property type="protein sequence ID" value="HHS29323.1"/>
    <property type="molecule type" value="Genomic_DNA"/>
</dbReference>
<dbReference type="GO" id="GO:0009435">
    <property type="term" value="P:NAD+ biosynthetic process"/>
    <property type="evidence" value="ECO:0007669"/>
    <property type="project" value="UniProtKB-UniPathway"/>
</dbReference>
<dbReference type="GO" id="GO:0034213">
    <property type="term" value="P:quinolinate catabolic process"/>
    <property type="evidence" value="ECO:0007669"/>
    <property type="project" value="TreeGrafter"/>
</dbReference>
<dbReference type="FunFam" id="3.90.1170.20:FF:000001">
    <property type="entry name" value="Nicotinate-nucleotide diphosphorylase (Carboxylating)"/>
    <property type="match status" value="1"/>
</dbReference>
<feature type="binding site" evidence="13">
    <location>
        <position position="110"/>
    </location>
    <ligand>
        <name>substrate</name>
    </ligand>
</feature>
<dbReference type="SUPFAM" id="SSF54675">
    <property type="entry name" value="Nicotinate/Quinolinate PRTase N-terminal domain-like"/>
    <property type="match status" value="1"/>
</dbReference>
<evidence type="ECO:0000256" key="11">
    <source>
        <dbReference type="ARBA" id="ARBA00069173"/>
    </source>
</evidence>
<feature type="binding site" evidence="13">
    <location>
        <begin position="143"/>
        <end position="145"/>
    </location>
    <ligand>
        <name>substrate</name>
    </ligand>
</feature>
<proteinExistence type="inferred from homology"/>
<dbReference type="InterPro" id="IPR002638">
    <property type="entry name" value="Quinolinate_PRibosylTrfase_C"/>
</dbReference>
<dbReference type="Gene3D" id="3.90.1170.20">
    <property type="entry name" value="Quinolinate phosphoribosyl transferase, N-terminal domain"/>
    <property type="match status" value="1"/>
</dbReference>
<protein>
    <recommendedName>
        <fullName evidence="11">Probable nicotinate-nucleotide pyrophosphorylase [carboxylating]</fullName>
        <ecNumber evidence="5">2.4.2.19</ecNumber>
    </recommendedName>
    <alternativeName>
        <fullName evidence="9">Quinolinate phosphoribosyltransferase [decarboxylating]</fullName>
    </alternativeName>
</protein>